<dbReference type="Proteomes" id="UP001153636">
    <property type="component" value="Chromosome 7"/>
</dbReference>
<dbReference type="GO" id="GO:0010314">
    <property type="term" value="F:phosphatidylinositol-5-phosphate binding"/>
    <property type="evidence" value="ECO:0007669"/>
    <property type="project" value="TreeGrafter"/>
</dbReference>
<dbReference type="EMBL" id="OV651819">
    <property type="protein sequence ID" value="CAH1113166.1"/>
    <property type="molecule type" value="Genomic_DNA"/>
</dbReference>
<gene>
    <name evidence="1" type="ORF">PSYICH_LOCUS13625</name>
</gene>
<dbReference type="PANTHER" id="PTHR46607">
    <property type="entry name" value="SEC14 DOMAIN AND SPECTRIN REPEAT-CONTAINING PROTEIN 1"/>
    <property type="match status" value="1"/>
</dbReference>
<sequence>MENRYDVSCLTGRLVTLPGGRDKEGRPIILITIPTDLPQIDAVPALQYLLSLFSKASRSRSLTVIIDARKGPWKVARSCIRQVNVVFSPDELSKLIVLRPDAFWDKQRVENCTSSSNEKQVNLLDYFFTVVF</sequence>
<accession>A0A9P0GKL8</accession>
<evidence type="ECO:0008006" key="3">
    <source>
        <dbReference type="Google" id="ProtNLM"/>
    </source>
</evidence>
<dbReference type="GO" id="GO:0043325">
    <property type="term" value="F:phosphatidylinositol-3,4-bisphosphate binding"/>
    <property type="evidence" value="ECO:0007669"/>
    <property type="project" value="TreeGrafter"/>
</dbReference>
<name>A0A9P0GKL8_9CUCU</name>
<dbReference type="GO" id="GO:0070273">
    <property type="term" value="F:phosphatidylinositol-4-phosphate binding"/>
    <property type="evidence" value="ECO:0007669"/>
    <property type="project" value="TreeGrafter"/>
</dbReference>
<evidence type="ECO:0000313" key="1">
    <source>
        <dbReference type="EMBL" id="CAH1113166.1"/>
    </source>
</evidence>
<evidence type="ECO:0000313" key="2">
    <source>
        <dbReference type="Proteomes" id="UP001153636"/>
    </source>
</evidence>
<dbReference type="GO" id="GO:0032266">
    <property type="term" value="F:phosphatidylinositol-3-phosphate binding"/>
    <property type="evidence" value="ECO:0007669"/>
    <property type="project" value="TreeGrafter"/>
</dbReference>
<dbReference type="GO" id="GO:0080025">
    <property type="term" value="F:phosphatidylinositol-3,5-bisphosphate binding"/>
    <property type="evidence" value="ECO:0007669"/>
    <property type="project" value="TreeGrafter"/>
</dbReference>
<dbReference type="GO" id="GO:0005546">
    <property type="term" value="F:phosphatidylinositol-4,5-bisphosphate binding"/>
    <property type="evidence" value="ECO:0007669"/>
    <property type="project" value="TreeGrafter"/>
</dbReference>
<reference evidence="1" key="1">
    <citation type="submission" date="2022-01" db="EMBL/GenBank/DDBJ databases">
        <authorList>
            <person name="King R."/>
        </authorList>
    </citation>
    <scope>NUCLEOTIDE SEQUENCE</scope>
</reference>
<dbReference type="AlphaFoldDB" id="A0A9P0GKL8"/>
<dbReference type="PANTHER" id="PTHR46607:SF1">
    <property type="entry name" value="SEC14 DOMAIN AND SPECTRIN REPEAT-CONTAINING PROTEIN 1"/>
    <property type="match status" value="1"/>
</dbReference>
<organism evidence="1 2">
    <name type="scientific">Psylliodes chrysocephalus</name>
    <dbReference type="NCBI Taxonomy" id="3402493"/>
    <lineage>
        <taxon>Eukaryota</taxon>
        <taxon>Metazoa</taxon>
        <taxon>Ecdysozoa</taxon>
        <taxon>Arthropoda</taxon>
        <taxon>Hexapoda</taxon>
        <taxon>Insecta</taxon>
        <taxon>Pterygota</taxon>
        <taxon>Neoptera</taxon>
        <taxon>Endopterygota</taxon>
        <taxon>Coleoptera</taxon>
        <taxon>Polyphaga</taxon>
        <taxon>Cucujiformia</taxon>
        <taxon>Chrysomeloidea</taxon>
        <taxon>Chrysomelidae</taxon>
        <taxon>Galerucinae</taxon>
        <taxon>Alticini</taxon>
        <taxon>Psylliodes</taxon>
    </lineage>
</organism>
<protein>
    <recommendedName>
        <fullName evidence="3">CRAL-TRIO domain-containing protein</fullName>
    </recommendedName>
</protein>
<dbReference type="OrthoDB" id="2152335at2759"/>
<keyword evidence="2" id="KW-1185">Reference proteome</keyword>
<proteinExistence type="predicted"/>